<dbReference type="PROSITE" id="PS50878">
    <property type="entry name" value="RT_POL"/>
    <property type="match status" value="1"/>
</dbReference>
<sequence>MLKKYSDIVNEITQAELYEGLLAFGLFSDKLPPIFTSQDFFQYCLTKRSNFEKRPHCYIYYENMRNINVPRPLAIPNPMAYQLLCNCLKDNWPQLQLHFSNYTSNQSYKVSRIHIRKMQLTASLFQMNYDNWKTDGSPAIDLSFGKKYLVKADISSCFPSTYTHALPWALVTKAVAKADRNQDIWYNEIDACARRVKHNETQGLLIGPHTSNLLSEIILVCIDNELKEWDYTRSIDDYSCYVETYEEGQKFLTELGSSLRAYNLTLNHKKTDILELPLADTEHWLRKLNAFVLSKGNDIIDYKFVQAYLDHAIELMHDNKNNASILHYAIKVISGKELTYNAKEYFTKTVLNLSMLYPYLVTILDQFVFSKFCVVCQDHKCISDYANIIYKRGFESRNFEQVVYAIYFAIKYGFDIHSFDIKEILNSKDCITMLLGCKYCEKINDKPSKNVLKEYVKTMITDEESFDQNWLFGYEILPYNDLFGEWKAVKRNGVKFVKPLSSW</sequence>
<accession>A0A644ZX61</accession>
<comment type="caution">
    <text evidence="2">The sequence shown here is derived from an EMBL/GenBank/DDBJ whole genome shotgun (WGS) entry which is preliminary data.</text>
</comment>
<protein>
    <recommendedName>
        <fullName evidence="1">Reverse transcriptase domain-containing protein</fullName>
    </recommendedName>
</protein>
<dbReference type="AlphaFoldDB" id="A0A644ZX61"/>
<reference evidence="2" key="1">
    <citation type="submission" date="2019-08" db="EMBL/GenBank/DDBJ databases">
        <authorList>
            <person name="Kucharzyk K."/>
            <person name="Murdoch R.W."/>
            <person name="Higgins S."/>
            <person name="Loffler F."/>
        </authorList>
    </citation>
    <scope>NUCLEOTIDE SEQUENCE</scope>
</reference>
<evidence type="ECO:0000259" key="1">
    <source>
        <dbReference type="PROSITE" id="PS50878"/>
    </source>
</evidence>
<dbReference type="Pfam" id="PF00078">
    <property type="entry name" value="RVT_1"/>
    <property type="match status" value="1"/>
</dbReference>
<dbReference type="EMBL" id="VSSQ01010709">
    <property type="protein sequence ID" value="MPM45008.1"/>
    <property type="molecule type" value="Genomic_DNA"/>
</dbReference>
<evidence type="ECO:0000313" key="2">
    <source>
        <dbReference type="EMBL" id="MPM45008.1"/>
    </source>
</evidence>
<dbReference type="InterPro" id="IPR000477">
    <property type="entry name" value="RT_dom"/>
</dbReference>
<organism evidence="2">
    <name type="scientific">bioreactor metagenome</name>
    <dbReference type="NCBI Taxonomy" id="1076179"/>
    <lineage>
        <taxon>unclassified sequences</taxon>
        <taxon>metagenomes</taxon>
        <taxon>ecological metagenomes</taxon>
    </lineage>
</organism>
<dbReference type="CDD" id="cd01646">
    <property type="entry name" value="RT_Bac_retron_I"/>
    <property type="match status" value="1"/>
</dbReference>
<feature type="domain" description="Reverse transcriptase" evidence="1">
    <location>
        <begin position="1"/>
        <end position="289"/>
    </location>
</feature>
<proteinExistence type="predicted"/>
<name>A0A644ZX61_9ZZZZ</name>
<gene>
    <name evidence="2" type="ORF">SDC9_91693</name>
</gene>